<protein>
    <recommendedName>
        <fullName evidence="11">Cysteine protease</fullName>
        <ecNumber evidence="11">3.4.22.-</ecNumber>
    </recommendedName>
</protein>
<keyword evidence="9" id="KW-0072">Autophagy</keyword>
<evidence type="ECO:0000256" key="11">
    <source>
        <dbReference type="RuleBase" id="RU363115"/>
    </source>
</evidence>
<dbReference type="GO" id="GO:0034727">
    <property type="term" value="P:piecemeal microautophagy of the nucleus"/>
    <property type="evidence" value="ECO:0007669"/>
    <property type="project" value="TreeGrafter"/>
</dbReference>
<dbReference type="EC" id="3.4.22.-" evidence="11"/>
<feature type="region of interest" description="Disordered" evidence="12">
    <location>
        <begin position="58"/>
        <end position="106"/>
    </location>
</feature>
<comment type="function">
    <text evidence="11">Required for selective autophagic degradation of the nucleus (nucleophagy) as well as for mitophagy which contributes to regulate mitochondrial quantity and quality by eliminating the mitochondria to a basal level to fulfill cellular energy requirements and preventing excess ROS production.</text>
</comment>
<dbReference type="InterPro" id="IPR046792">
    <property type="entry name" value="Peptidase_C54_cat"/>
</dbReference>
<comment type="catalytic activity">
    <reaction evidence="10">
        <text>[protein]-C-terminal L-amino acid-glycyl-phosphatidylethanolamide + H2O = [protein]-C-terminal L-amino acid-glycine + a 1,2-diacyl-sn-glycero-3-phosphoethanolamine</text>
        <dbReference type="Rhea" id="RHEA:67548"/>
        <dbReference type="Rhea" id="RHEA-COMP:17323"/>
        <dbReference type="Rhea" id="RHEA-COMP:17324"/>
        <dbReference type="ChEBI" id="CHEBI:15377"/>
        <dbReference type="ChEBI" id="CHEBI:64612"/>
        <dbReference type="ChEBI" id="CHEBI:172940"/>
        <dbReference type="ChEBI" id="CHEBI:172941"/>
    </reaction>
    <physiologicalReaction direction="left-to-right" evidence="10">
        <dbReference type="Rhea" id="RHEA:67549"/>
    </physiologicalReaction>
</comment>
<accession>A0A059J531</accession>
<evidence type="ECO:0000313" key="15">
    <source>
        <dbReference type="Proteomes" id="UP000024533"/>
    </source>
</evidence>
<keyword evidence="15" id="KW-1185">Reference proteome</keyword>
<comment type="subcellular location">
    <subcellularLocation>
        <location evidence="11">Nucleus</location>
    </subcellularLocation>
    <subcellularLocation>
        <location evidence="11">Cytoplasm</location>
    </subcellularLocation>
    <subcellularLocation>
        <location evidence="1">Preautophagosomal structure</location>
    </subcellularLocation>
</comment>
<keyword evidence="3" id="KW-0813">Transport</keyword>
<evidence type="ECO:0000256" key="6">
    <source>
        <dbReference type="ARBA" id="ARBA00022801"/>
    </source>
</evidence>
<dbReference type="InterPro" id="IPR038765">
    <property type="entry name" value="Papain-like_cys_pep_sf"/>
</dbReference>
<keyword evidence="6 11" id="KW-0378">Hydrolase</keyword>
<keyword evidence="7" id="KW-0788">Thiol protease</keyword>
<dbReference type="OrthoDB" id="2960936at2759"/>
<feature type="domain" description="Peptidase C54 catalytic" evidence="13">
    <location>
        <begin position="129"/>
        <end position="430"/>
    </location>
</feature>
<evidence type="ECO:0000256" key="1">
    <source>
        <dbReference type="ARBA" id="ARBA00004329"/>
    </source>
</evidence>
<dbReference type="GO" id="GO:0000045">
    <property type="term" value="P:autophagosome assembly"/>
    <property type="evidence" value="ECO:0007669"/>
    <property type="project" value="TreeGrafter"/>
</dbReference>
<dbReference type="HOGENOM" id="CLU_021259_5_1_1"/>
<sequence>MLPTGYDILTQRRLKMNNVDLGNQYKKIIQFFWDPEPKNDDSGQPIWCLGCEYRQAETPCPAQPSGEPADITNKGPKTSTTSITTTTATERTSTDGPPTPGSAISSFVNLASPVSSSSTAESSTPAWPPQFLDDFESKLWITYRSQFPPIPKTTKAGSGDSSSSSSISLGVRLRSQLIDTQGFTSDTGWGCMIRSGQALLANTLLFLRLGRDWRRGSKVQEESELVSLFADHPRAPFSIHRFVHHGATACGKCPGEWFGPSAASQCIQALVKSNPQVGLRVYITSDGSDIYEKQFKEVACDERGGIQPTLILLGVRLGIDRVTPVYWDSLKALLRFPQSVGIAGGRPSSSHYFIATQGDSFFYLDPHQTRPCLTPRAESTGDEESHPYSPEELSTYHTRRLRRLHIREMDPSMLIGFLVRDEDDWEDLKRRVREGGARGRIIHVFDRDPTIKETEREGAEEEVESFDEI</sequence>
<evidence type="ECO:0000256" key="3">
    <source>
        <dbReference type="ARBA" id="ARBA00022448"/>
    </source>
</evidence>
<evidence type="ECO:0000259" key="13">
    <source>
        <dbReference type="Pfam" id="PF03416"/>
    </source>
</evidence>
<dbReference type="Pfam" id="PF03416">
    <property type="entry name" value="Peptidase_C54"/>
    <property type="match status" value="1"/>
</dbReference>
<evidence type="ECO:0000256" key="8">
    <source>
        <dbReference type="ARBA" id="ARBA00022927"/>
    </source>
</evidence>
<dbReference type="PANTHER" id="PTHR22624">
    <property type="entry name" value="CYSTEINE PROTEASE ATG4"/>
    <property type="match status" value="1"/>
</dbReference>
<evidence type="ECO:0000256" key="9">
    <source>
        <dbReference type="ARBA" id="ARBA00023006"/>
    </source>
</evidence>
<evidence type="ECO:0000256" key="4">
    <source>
        <dbReference type="ARBA" id="ARBA00022490"/>
    </source>
</evidence>
<dbReference type="GO" id="GO:0004197">
    <property type="term" value="F:cysteine-type endopeptidase activity"/>
    <property type="evidence" value="ECO:0007669"/>
    <property type="project" value="TreeGrafter"/>
</dbReference>
<dbReference type="Proteomes" id="UP000024533">
    <property type="component" value="Unassembled WGS sequence"/>
</dbReference>
<dbReference type="EMBL" id="AOKY01000326">
    <property type="protein sequence ID" value="KDB22965.1"/>
    <property type="molecule type" value="Genomic_DNA"/>
</dbReference>
<gene>
    <name evidence="14" type="ORF">H109_05155</name>
</gene>
<dbReference type="STRING" id="1215338.A0A059J531"/>
<keyword evidence="5 11" id="KW-0645">Protease</keyword>
<dbReference type="SUPFAM" id="SSF54001">
    <property type="entry name" value="Cysteine proteinases"/>
    <property type="match status" value="1"/>
</dbReference>
<proteinExistence type="inferred from homology"/>
<comment type="caution">
    <text evidence="14">The sequence shown here is derived from an EMBL/GenBank/DDBJ whole genome shotgun (WGS) entry which is preliminary data.</text>
</comment>
<dbReference type="GO" id="GO:0015031">
    <property type="term" value="P:protein transport"/>
    <property type="evidence" value="ECO:0007669"/>
    <property type="project" value="UniProtKB-KW"/>
</dbReference>
<keyword evidence="4 11" id="KW-0963">Cytoplasm</keyword>
<dbReference type="GO" id="GO:0005634">
    <property type="term" value="C:nucleus"/>
    <property type="evidence" value="ECO:0007669"/>
    <property type="project" value="UniProtKB-SubCell"/>
</dbReference>
<evidence type="ECO:0000256" key="7">
    <source>
        <dbReference type="ARBA" id="ARBA00022807"/>
    </source>
</evidence>
<dbReference type="GO" id="GO:0035973">
    <property type="term" value="P:aggrephagy"/>
    <property type="evidence" value="ECO:0007669"/>
    <property type="project" value="TreeGrafter"/>
</dbReference>
<comment type="similarity">
    <text evidence="2 11">Belongs to the peptidase C54 family.</text>
</comment>
<dbReference type="GO" id="GO:0000407">
    <property type="term" value="C:phagophore assembly site"/>
    <property type="evidence" value="ECO:0007669"/>
    <property type="project" value="UniProtKB-SubCell"/>
</dbReference>
<dbReference type="OMA" id="TGFGCMI"/>
<evidence type="ECO:0000256" key="2">
    <source>
        <dbReference type="ARBA" id="ARBA00010958"/>
    </source>
</evidence>
<feature type="compositionally biased region" description="Low complexity" evidence="12">
    <location>
        <begin position="78"/>
        <end position="91"/>
    </location>
</feature>
<reference evidence="14 15" key="1">
    <citation type="submission" date="2014-02" db="EMBL/GenBank/DDBJ databases">
        <title>The Genome Sequence of Trichophyton interdigitale MR816.</title>
        <authorList>
            <consortium name="The Broad Institute Genomics Platform"/>
            <person name="Cuomo C.A."/>
            <person name="White T.C."/>
            <person name="Graser Y."/>
            <person name="Martinez-Rossi N."/>
            <person name="Heitman J."/>
            <person name="Young S.K."/>
            <person name="Zeng Q."/>
            <person name="Gargeya S."/>
            <person name="Abouelleil A."/>
            <person name="Alvarado L."/>
            <person name="Chapman S.B."/>
            <person name="Gainer-Dewar J."/>
            <person name="Goldberg J."/>
            <person name="Griggs A."/>
            <person name="Gujja S."/>
            <person name="Hansen M."/>
            <person name="Howarth C."/>
            <person name="Imamovic A."/>
            <person name="Larimer J."/>
            <person name="Martinez D."/>
            <person name="Murphy C."/>
            <person name="Pearson M.D."/>
            <person name="Persinoti G."/>
            <person name="Poon T."/>
            <person name="Priest M."/>
            <person name="Roberts A.D."/>
            <person name="Saif S."/>
            <person name="Shea T.D."/>
            <person name="Sykes S.N."/>
            <person name="Wortman J."/>
            <person name="Nusbaum C."/>
            <person name="Birren B."/>
        </authorList>
    </citation>
    <scope>NUCLEOTIDE SEQUENCE [LARGE SCALE GENOMIC DNA]</scope>
    <source>
        <strain evidence="14 15">MR816</strain>
    </source>
</reference>
<dbReference type="PANTHER" id="PTHR22624:SF49">
    <property type="entry name" value="CYSTEINE PROTEASE"/>
    <property type="match status" value="1"/>
</dbReference>
<organism evidence="14 15">
    <name type="scientific">Trichophyton interdigitale (strain MR816)</name>
    <dbReference type="NCBI Taxonomy" id="1215338"/>
    <lineage>
        <taxon>Eukaryota</taxon>
        <taxon>Fungi</taxon>
        <taxon>Dikarya</taxon>
        <taxon>Ascomycota</taxon>
        <taxon>Pezizomycotina</taxon>
        <taxon>Eurotiomycetes</taxon>
        <taxon>Eurotiomycetidae</taxon>
        <taxon>Onygenales</taxon>
        <taxon>Arthrodermataceae</taxon>
        <taxon>Trichophyton</taxon>
    </lineage>
</organism>
<dbReference type="GO" id="GO:0016485">
    <property type="term" value="P:protein processing"/>
    <property type="evidence" value="ECO:0007669"/>
    <property type="project" value="TreeGrafter"/>
</dbReference>
<evidence type="ECO:0000256" key="12">
    <source>
        <dbReference type="SAM" id="MobiDB-lite"/>
    </source>
</evidence>
<keyword evidence="11" id="KW-0539">Nucleus</keyword>
<evidence type="ECO:0000256" key="10">
    <source>
        <dbReference type="ARBA" id="ARBA00029362"/>
    </source>
</evidence>
<dbReference type="AlphaFoldDB" id="A0A059J531"/>
<keyword evidence="8" id="KW-0653">Protein transport</keyword>
<dbReference type="GO" id="GO:0019786">
    <property type="term" value="F:protein-phosphatidylethanolamide deconjugating activity"/>
    <property type="evidence" value="ECO:0007669"/>
    <property type="project" value="InterPro"/>
</dbReference>
<dbReference type="InterPro" id="IPR005078">
    <property type="entry name" value="Peptidase_C54"/>
</dbReference>
<evidence type="ECO:0000313" key="14">
    <source>
        <dbReference type="EMBL" id="KDB22965.1"/>
    </source>
</evidence>
<feature type="region of interest" description="Disordered" evidence="12">
    <location>
        <begin position="372"/>
        <end position="393"/>
    </location>
</feature>
<dbReference type="GO" id="GO:0000423">
    <property type="term" value="P:mitophagy"/>
    <property type="evidence" value="ECO:0007669"/>
    <property type="project" value="TreeGrafter"/>
</dbReference>
<evidence type="ECO:0000256" key="5">
    <source>
        <dbReference type="ARBA" id="ARBA00022670"/>
    </source>
</evidence>
<name>A0A059J531_TRIIM</name>